<accession>A0AAN8JUX5</accession>
<gene>
    <name evidence="2" type="ORF">SNE40_009888</name>
</gene>
<evidence type="ECO:0000313" key="3">
    <source>
        <dbReference type="Proteomes" id="UP001347796"/>
    </source>
</evidence>
<dbReference type="PANTHER" id="PTHR31206:SF1">
    <property type="entry name" value="LP10445P"/>
    <property type="match status" value="1"/>
</dbReference>
<dbReference type="EMBL" id="JAZGQO010000007">
    <property type="protein sequence ID" value="KAK6182135.1"/>
    <property type="molecule type" value="Genomic_DNA"/>
</dbReference>
<feature type="compositionally biased region" description="Basic and acidic residues" evidence="1">
    <location>
        <begin position="126"/>
        <end position="137"/>
    </location>
</feature>
<sequence length="176" mass="20157">MATKEVKTEQALLNTVARPEFTNISLEGDLKPVKKKVPRRIIHFSDGTLEEYSTDEDEEKPPPKPTVDPKTLTWFPWFWHYFVVSAVSALGVADFCGEKLAWFFGITSPKYQHAIDEYYRLKEEEEAEKRRTGEKYEGSTPDLSSINVEKSGDSKTPTMPPSPSKIGTNKQEYEKY</sequence>
<evidence type="ECO:0000313" key="2">
    <source>
        <dbReference type="EMBL" id="KAK6182135.1"/>
    </source>
</evidence>
<evidence type="ECO:0008006" key="4">
    <source>
        <dbReference type="Google" id="ProtNLM"/>
    </source>
</evidence>
<dbReference type="AlphaFoldDB" id="A0AAN8JUX5"/>
<organism evidence="2 3">
    <name type="scientific">Patella caerulea</name>
    <name type="common">Rayed Mediterranean limpet</name>
    <dbReference type="NCBI Taxonomy" id="87958"/>
    <lineage>
        <taxon>Eukaryota</taxon>
        <taxon>Metazoa</taxon>
        <taxon>Spiralia</taxon>
        <taxon>Lophotrochozoa</taxon>
        <taxon>Mollusca</taxon>
        <taxon>Gastropoda</taxon>
        <taxon>Patellogastropoda</taxon>
        <taxon>Patelloidea</taxon>
        <taxon>Patellidae</taxon>
        <taxon>Patella</taxon>
    </lineage>
</organism>
<name>A0AAN8JUX5_PATCE</name>
<dbReference type="InterPro" id="IPR028260">
    <property type="entry name" value="FAM177"/>
</dbReference>
<comment type="caution">
    <text evidence="2">The sequence shown here is derived from an EMBL/GenBank/DDBJ whole genome shotgun (WGS) entry which is preliminary data.</text>
</comment>
<dbReference type="PANTHER" id="PTHR31206">
    <property type="entry name" value="LP10445P"/>
    <property type="match status" value="1"/>
</dbReference>
<reference evidence="2 3" key="1">
    <citation type="submission" date="2024-01" db="EMBL/GenBank/DDBJ databases">
        <title>The genome of the rayed Mediterranean limpet Patella caerulea (Linnaeus, 1758).</title>
        <authorList>
            <person name="Anh-Thu Weber A."/>
            <person name="Halstead-Nussloch G."/>
        </authorList>
    </citation>
    <scope>NUCLEOTIDE SEQUENCE [LARGE SCALE GENOMIC DNA]</scope>
    <source>
        <strain evidence="2">AATW-2023a</strain>
        <tissue evidence="2">Whole specimen</tissue>
    </source>
</reference>
<feature type="region of interest" description="Disordered" evidence="1">
    <location>
        <begin position="126"/>
        <end position="176"/>
    </location>
</feature>
<dbReference type="Proteomes" id="UP001347796">
    <property type="component" value="Unassembled WGS sequence"/>
</dbReference>
<proteinExistence type="predicted"/>
<dbReference type="Pfam" id="PF14774">
    <property type="entry name" value="FAM177"/>
    <property type="match status" value="1"/>
</dbReference>
<keyword evidence="3" id="KW-1185">Reference proteome</keyword>
<protein>
    <recommendedName>
        <fullName evidence="4">Protein FAM177A1</fullName>
    </recommendedName>
</protein>
<evidence type="ECO:0000256" key="1">
    <source>
        <dbReference type="SAM" id="MobiDB-lite"/>
    </source>
</evidence>